<feature type="domain" description="Rv2525c-like glycoside hydrolase-like" evidence="1">
    <location>
        <begin position="35"/>
        <end position="186"/>
    </location>
</feature>
<reference evidence="2 3" key="1">
    <citation type="submission" date="2020-03" db="EMBL/GenBank/DDBJ databases">
        <title>Draft genome sequence of environmentally isolated cultures.</title>
        <authorList>
            <person name="Wilson H.S."/>
            <person name="De Leon M.E."/>
        </authorList>
    </citation>
    <scope>NUCLEOTIDE SEQUENCE [LARGE SCALE GENOMIC DNA]</scope>
    <source>
        <strain evidence="2 3">HSC-31F16</strain>
    </source>
</reference>
<gene>
    <name evidence="2" type="ORF">HA052_26775</name>
</gene>
<keyword evidence="3" id="KW-1185">Reference proteome</keyword>
<organism evidence="2 3">
    <name type="scientific">Chromobacterium fluminis</name>
    <dbReference type="NCBI Taxonomy" id="3044269"/>
    <lineage>
        <taxon>Bacteria</taxon>
        <taxon>Pseudomonadati</taxon>
        <taxon>Pseudomonadota</taxon>
        <taxon>Betaproteobacteria</taxon>
        <taxon>Neisseriales</taxon>
        <taxon>Chromobacteriaceae</taxon>
        <taxon>Chromobacterium</taxon>
    </lineage>
</organism>
<dbReference type="Proteomes" id="UP001515641">
    <property type="component" value="Unassembled WGS sequence"/>
</dbReference>
<dbReference type="Pfam" id="PF08924">
    <property type="entry name" value="Rv2525c_GlyHyd-like"/>
    <property type="match status" value="1"/>
</dbReference>
<dbReference type="EMBL" id="JAAOMA010000096">
    <property type="protein sequence ID" value="NHR08797.1"/>
    <property type="molecule type" value="Genomic_DNA"/>
</dbReference>
<name>A0ABX0LAF8_9NEIS</name>
<dbReference type="InterPro" id="IPR017853">
    <property type="entry name" value="GH"/>
</dbReference>
<protein>
    <submittedName>
        <fullName evidence="2">DUF1906 domain-containing protein</fullName>
    </submittedName>
</protein>
<evidence type="ECO:0000313" key="2">
    <source>
        <dbReference type="EMBL" id="NHR08797.1"/>
    </source>
</evidence>
<proteinExistence type="predicted"/>
<evidence type="ECO:0000313" key="3">
    <source>
        <dbReference type="Proteomes" id="UP001515641"/>
    </source>
</evidence>
<evidence type="ECO:0000259" key="1">
    <source>
        <dbReference type="Pfam" id="PF08924"/>
    </source>
</evidence>
<sequence length="225" mass="23713">MNASYSPSGVCVEAAPAGAHGFDADTPLSLELARQFAASGYQFCVRYLSLGPNEDASDLSASEAQDILEAGLALMTVQHVREPGWSPNAAMGKSDGQNTAAHAKTVGLLPGVNIWCDLEGVANGAAAQDVADYCSQWFEAVSAAGYAPGLYVGSDAGLSGAQLYELPFQHYWQSCSSVPEIPQRGYQMVQTLVPQPVNGIGIDADQTQTDQLGGTVRWQVLTERV</sequence>
<dbReference type="SUPFAM" id="SSF51445">
    <property type="entry name" value="(Trans)glycosidases"/>
    <property type="match status" value="1"/>
</dbReference>
<accession>A0ABX0LAF8</accession>
<dbReference type="InterPro" id="IPR015020">
    <property type="entry name" value="Rv2525c-like_Glyco_Hydro-like"/>
</dbReference>
<dbReference type="RefSeq" id="WP_166454388.1">
    <property type="nucleotide sequence ID" value="NZ_JAAOMA010000096.1"/>
</dbReference>
<comment type="caution">
    <text evidence="2">The sequence shown here is derived from an EMBL/GenBank/DDBJ whole genome shotgun (WGS) entry which is preliminary data.</text>
</comment>
<dbReference type="Gene3D" id="3.20.20.80">
    <property type="entry name" value="Glycosidases"/>
    <property type="match status" value="1"/>
</dbReference>